<dbReference type="InterPro" id="IPR029063">
    <property type="entry name" value="SAM-dependent_MTases_sf"/>
</dbReference>
<dbReference type="NCBIfam" id="TIGR00536">
    <property type="entry name" value="hemK_fam"/>
    <property type="match status" value="1"/>
</dbReference>
<evidence type="ECO:0000313" key="9">
    <source>
        <dbReference type="Proteomes" id="UP000063964"/>
    </source>
</evidence>
<organism evidence="8 9">
    <name type="scientific">Desulfomicrobium orale DSM 12838</name>
    <dbReference type="NCBI Taxonomy" id="888061"/>
    <lineage>
        <taxon>Bacteria</taxon>
        <taxon>Pseudomonadati</taxon>
        <taxon>Thermodesulfobacteriota</taxon>
        <taxon>Desulfovibrionia</taxon>
        <taxon>Desulfovibrionales</taxon>
        <taxon>Desulfomicrobiaceae</taxon>
        <taxon>Desulfomicrobium</taxon>
    </lineage>
</organism>
<dbReference type="Pfam" id="PF05175">
    <property type="entry name" value="MTS"/>
    <property type="match status" value="1"/>
</dbReference>
<dbReference type="GO" id="GO:0102559">
    <property type="term" value="F:peptide chain release factor N(5)-glutamine methyltransferase activity"/>
    <property type="evidence" value="ECO:0007669"/>
    <property type="project" value="UniProtKB-EC"/>
</dbReference>
<evidence type="ECO:0000256" key="2">
    <source>
        <dbReference type="ARBA" id="ARBA00022679"/>
    </source>
</evidence>
<evidence type="ECO:0000259" key="6">
    <source>
        <dbReference type="Pfam" id="PF05175"/>
    </source>
</evidence>
<feature type="domain" description="Release factor glutamine methyltransferase N-terminal" evidence="7">
    <location>
        <begin position="2"/>
        <end position="70"/>
    </location>
</feature>
<sequence>MLRLWERRFLEKGLDSPRLSAQVLLAHVLGIDRLSMLLDSCDPVPANVLQTFEDLAWRRLQGEPVAYLVGSKEFYGLDFIVSSDVLIPRPETEGIIDLVRENFPADAALSVLDIGTGSGVLAITCAYFLRRSRVVALDVSRRALNVARVNAVRHGVVSRMLFVQADLAGACNLAGVDLVLANLPYVPESFRSAMSPEVIRYEPASALFAGVDGLNCYRALSGGLLNLKSGAILLCEIDSSQGEAMRKLFAPLARKVDVLPDVTGRDRLVAVVF</sequence>
<accession>A0A0X8JN68</accession>
<evidence type="ECO:0000256" key="1">
    <source>
        <dbReference type="ARBA" id="ARBA00022603"/>
    </source>
</evidence>
<dbReference type="SUPFAM" id="SSF53335">
    <property type="entry name" value="S-adenosyl-L-methionine-dependent methyltransferases"/>
    <property type="match status" value="1"/>
</dbReference>
<comment type="catalytic activity">
    <reaction evidence="4 5">
        <text>L-glutaminyl-[peptide chain release factor] + S-adenosyl-L-methionine = N(5)-methyl-L-glutaminyl-[peptide chain release factor] + S-adenosyl-L-homocysteine + H(+)</text>
        <dbReference type="Rhea" id="RHEA:42896"/>
        <dbReference type="Rhea" id="RHEA-COMP:10271"/>
        <dbReference type="Rhea" id="RHEA-COMP:10272"/>
        <dbReference type="ChEBI" id="CHEBI:15378"/>
        <dbReference type="ChEBI" id="CHEBI:30011"/>
        <dbReference type="ChEBI" id="CHEBI:57856"/>
        <dbReference type="ChEBI" id="CHEBI:59789"/>
        <dbReference type="ChEBI" id="CHEBI:61891"/>
        <dbReference type="EC" id="2.1.1.297"/>
    </reaction>
</comment>
<feature type="binding site" evidence="5">
    <location>
        <begin position="115"/>
        <end position="119"/>
    </location>
    <ligand>
        <name>S-adenosyl-L-methionine</name>
        <dbReference type="ChEBI" id="CHEBI:59789"/>
    </ligand>
</feature>
<dbReference type="InterPro" id="IPR007848">
    <property type="entry name" value="Small_mtfrase_dom"/>
</dbReference>
<keyword evidence="9" id="KW-1185">Reference proteome</keyword>
<comment type="function">
    <text evidence="5">Methylates the class 1 translation termination release factors RF1/PrfA and RF2/PrfB on the glutamine residue of the universally conserved GGQ motif.</text>
</comment>
<dbReference type="HAMAP" id="MF_02126">
    <property type="entry name" value="RF_methyltr_PrmC"/>
    <property type="match status" value="1"/>
</dbReference>
<keyword evidence="2 5" id="KW-0808">Transferase</keyword>
<dbReference type="PANTHER" id="PTHR18895:SF74">
    <property type="entry name" value="MTRF1L RELEASE FACTOR GLUTAMINE METHYLTRANSFERASE"/>
    <property type="match status" value="1"/>
</dbReference>
<dbReference type="GO" id="GO:0032259">
    <property type="term" value="P:methylation"/>
    <property type="evidence" value="ECO:0007669"/>
    <property type="project" value="UniProtKB-KW"/>
</dbReference>
<comment type="similarity">
    <text evidence="5">Belongs to the protein N5-glutamine methyltransferase family. PrmC subfamily.</text>
</comment>
<evidence type="ECO:0000313" key="8">
    <source>
        <dbReference type="EMBL" id="AMD91859.1"/>
    </source>
</evidence>
<dbReference type="PANTHER" id="PTHR18895">
    <property type="entry name" value="HEMK METHYLTRANSFERASE"/>
    <property type="match status" value="1"/>
</dbReference>
<feature type="binding site" evidence="5">
    <location>
        <position position="138"/>
    </location>
    <ligand>
        <name>S-adenosyl-L-methionine</name>
        <dbReference type="ChEBI" id="CHEBI:59789"/>
    </ligand>
</feature>
<evidence type="ECO:0000259" key="7">
    <source>
        <dbReference type="Pfam" id="PF17827"/>
    </source>
</evidence>
<keyword evidence="1 5" id="KW-0489">Methyltransferase</keyword>
<dbReference type="Proteomes" id="UP000063964">
    <property type="component" value="Chromosome"/>
</dbReference>
<evidence type="ECO:0000256" key="4">
    <source>
        <dbReference type="ARBA" id="ARBA00048391"/>
    </source>
</evidence>
<comment type="caution">
    <text evidence="5">Lacks conserved residue(s) required for the propagation of feature annotation.</text>
</comment>
<protein>
    <recommendedName>
        <fullName evidence="5">Release factor glutamine methyltransferase</fullName>
        <shortName evidence="5">RF MTase</shortName>
        <ecNumber evidence="5">2.1.1.297</ecNumber>
    </recommendedName>
    <alternativeName>
        <fullName evidence="5">N5-glutamine methyltransferase PrmC</fullName>
    </alternativeName>
    <alternativeName>
        <fullName evidence="5">Protein-(glutamine-N5) MTase PrmC</fullName>
    </alternativeName>
    <alternativeName>
        <fullName evidence="5">Protein-glutamine N-methyltransferase PrmC</fullName>
    </alternativeName>
</protein>
<gene>
    <name evidence="5" type="primary">prmC</name>
    <name evidence="8" type="ORF">AXF15_01130</name>
</gene>
<dbReference type="STRING" id="888061.AXF15_01130"/>
<dbReference type="AlphaFoldDB" id="A0A0X8JN68"/>
<dbReference type="InterPro" id="IPR004556">
    <property type="entry name" value="HemK-like"/>
</dbReference>
<keyword evidence="3 5" id="KW-0949">S-adenosyl-L-methionine</keyword>
<dbReference type="EC" id="2.1.1.297" evidence="5"/>
<reference evidence="9" key="1">
    <citation type="submission" date="2016-02" db="EMBL/GenBank/DDBJ databases">
        <authorList>
            <person name="Holder M.E."/>
            <person name="Ajami N.J."/>
            <person name="Petrosino J.F."/>
        </authorList>
    </citation>
    <scope>NUCLEOTIDE SEQUENCE [LARGE SCALE GENOMIC DNA]</scope>
    <source>
        <strain evidence="9">DSM 12838</strain>
    </source>
</reference>
<dbReference type="EMBL" id="CP014230">
    <property type="protein sequence ID" value="AMD91859.1"/>
    <property type="molecule type" value="Genomic_DNA"/>
</dbReference>
<feature type="domain" description="Methyltransferase small" evidence="6">
    <location>
        <begin position="100"/>
        <end position="186"/>
    </location>
</feature>
<dbReference type="InterPro" id="IPR050320">
    <property type="entry name" value="N5-glutamine_MTase"/>
</dbReference>
<proteinExistence type="inferred from homology"/>
<dbReference type="CDD" id="cd02440">
    <property type="entry name" value="AdoMet_MTases"/>
    <property type="match status" value="1"/>
</dbReference>
<dbReference type="Gene3D" id="3.40.50.150">
    <property type="entry name" value="Vaccinia Virus protein VP39"/>
    <property type="match status" value="1"/>
</dbReference>
<dbReference type="KEGG" id="doa:AXF15_01130"/>
<dbReference type="Gene3D" id="1.10.8.10">
    <property type="entry name" value="DNA helicase RuvA subunit, C-terminal domain"/>
    <property type="match status" value="1"/>
</dbReference>
<dbReference type="NCBIfam" id="TIGR03534">
    <property type="entry name" value="RF_mod_PrmC"/>
    <property type="match status" value="1"/>
</dbReference>
<feature type="binding site" evidence="5">
    <location>
        <position position="182"/>
    </location>
    <ligand>
        <name>S-adenosyl-L-methionine</name>
        <dbReference type="ChEBI" id="CHEBI:59789"/>
    </ligand>
</feature>
<dbReference type="Pfam" id="PF17827">
    <property type="entry name" value="PrmC_N"/>
    <property type="match status" value="1"/>
</dbReference>
<evidence type="ECO:0000256" key="3">
    <source>
        <dbReference type="ARBA" id="ARBA00022691"/>
    </source>
</evidence>
<name>A0A0X8JN68_9BACT</name>
<dbReference type="InterPro" id="IPR040758">
    <property type="entry name" value="PrmC_N"/>
</dbReference>
<dbReference type="InterPro" id="IPR019874">
    <property type="entry name" value="RF_methyltr_PrmC"/>
</dbReference>
<evidence type="ECO:0000256" key="5">
    <source>
        <dbReference type="HAMAP-Rule" id="MF_02126"/>
    </source>
</evidence>